<dbReference type="RefSeq" id="XP_018479335.2">
    <property type="nucleotide sequence ID" value="XM_018623833.2"/>
</dbReference>
<dbReference type="Pfam" id="PF14111">
    <property type="entry name" value="DUF4283"/>
    <property type="match status" value="1"/>
</dbReference>
<dbReference type="InterPro" id="IPR025558">
    <property type="entry name" value="DUF4283"/>
</dbReference>
<proteinExistence type="predicted"/>
<protein>
    <submittedName>
        <fullName evidence="4">Uncharacterized protein LOC108850267</fullName>
    </submittedName>
</protein>
<sequence>MALALPPDLPDPPEGNSDTMEATVVSLVGEVNRSDKKNIEEGKRVESWVQAAQDKKVLKKHKVEILKKDGANMVEIPDEIIENATPMWEDFVVGKFLDQAPHIAKVHMVLNKIWCYGDSKTKIDVYDVNPTTMRFKVSNPKAREKILRRGMWNIAGVPMVVTKWTPTVEGEDKQDEEIPMWVHLEKVPLHMYSWEGISFITSPVGIPVKLHQETIACSNLEEAKVFVKVDTSKVLPKEITFTKDWKQFTVKYYYPWLPARCSFCEKWGHGEAVCGVKAKAKKQNSSPVVARMQGSEVKSPKENVVEKEVGEVSSSKSSKMDNQDTVLVKGDEEIVEKLGNEWSEVSPAKIGRLQNNLNSTMEIQISASKYSVLIGEEEEGEIIEKKQNLDEDVSEEENDEAENQESDHIEDSLLDQHVKEKVKIGMQRGRKKGQKSKAQDPNQVKSTRVSRRKN</sequence>
<evidence type="ECO:0000259" key="2">
    <source>
        <dbReference type="Pfam" id="PF14111"/>
    </source>
</evidence>
<gene>
    <name evidence="4" type="primary">LOC108850267</name>
</gene>
<feature type="region of interest" description="Disordered" evidence="1">
    <location>
        <begin position="381"/>
        <end position="454"/>
    </location>
</feature>
<dbReference type="Proteomes" id="UP000504610">
    <property type="component" value="Chromosome 4"/>
</dbReference>
<evidence type="ECO:0000313" key="3">
    <source>
        <dbReference type="Proteomes" id="UP000504610"/>
    </source>
</evidence>
<organism evidence="3 4">
    <name type="scientific">Raphanus sativus</name>
    <name type="common">Radish</name>
    <name type="synonym">Raphanus raphanistrum var. sativus</name>
    <dbReference type="NCBI Taxonomy" id="3726"/>
    <lineage>
        <taxon>Eukaryota</taxon>
        <taxon>Viridiplantae</taxon>
        <taxon>Streptophyta</taxon>
        <taxon>Embryophyta</taxon>
        <taxon>Tracheophyta</taxon>
        <taxon>Spermatophyta</taxon>
        <taxon>Magnoliopsida</taxon>
        <taxon>eudicotyledons</taxon>
        <taxon>Gunneridae</taxon>
        <taxon>Pentapetalae</taxon>
        <taxon>rosids</taxon>
        <taxon>malvids</taxon>
        <taxon>Brassicales</taxon>
        <taxon>Brassicaceae</taxon>
        <taxon>Brassiceae</taxon>
        <taxon>Raphanus</taxon>
    </lineage>
</organism>
<dbReference type="GeneID" id="108850267"/>
<evidence type="ECO:0000313" key="4">
    <source>
        <dbReference type="RefSeq" id="XP_018479335.2"/>
    </source>
</evidence>
<reference evidence="3" key="1">
    <citation type="journal article" date="2019" name="Database">
        <title>The radish genome database (RadishGD): an integrated information resource for radish genomics.</title>
        <authorList>
            <person name="Yu H.J."/>
            <person name="Baek S."/>
            <person name="Lee Y.J."/>
            <person name="Cho A."/>
            <person name="Mun J.H."/>
        </authorList>
    </citation>
    <scope>NUCLEOTIDE SEQUENCE [LARGE SCALE GENOMIC DNA]</scope>
    <source>
        <strain evidence="3">cv. WK10039</strain>
    </source>
</reference>
<evidence type="ECO:0000256" key="1">
    <source>
        <dbReference type="SAM" id="MobiDB-lite"/>
    </source>
</evidence>
<reference evidence="4" key="2">
    <citation type="submission" date="2025-08" db="UniProtKB">
        <authorList>
            <consortium name="RefSeq"/>
        </authorList>
    </citation>
    <scope>IDENTIFICATION</scope>
    <source>
        <tissue evidence="4">Leaf</tissue>
    </source>
</reference>
<name>A0A6J0N3V4_RAPSA</name>
<dbReference type="PANTHER" id="PTHR31286">
    <property type="entry name" value="GLYCINE-RICH CELL WALL STRUCTURAL PROTEIN 1.8-LIKE"/>
    <property type="match status" value="1"/>
</dbReference>
<dbReference type="KEGG" id="rsz:108850267"/>
<dbReference type="InterPro" id="IPR040256">
    <property type="entry name" value="At4g02000-like"/>
</dbReference>
<dbReference type="PANTHER" id="PTHR31286:SF148">
    <property type="entry name" value="DUF4283 DOMAIN-CONTAINING PROTEIN"/>
    <property type="match status" value="1"/>
</dbReference>
<dbReference type="OrthoDB" id="1931768at2759"/>
<keyword evidence="3" id="KW-1185">Reference proteome</keyword>
<dbReference type="AlphaFoldDB" id="A0A6J0N3V4"/>
<accession>A0A6J0N3V4</accession>
<feature type="compositionally biased region" description="Acidic residues" evidence="1">
    <location>
        <begin position="390"/>
        <end position="404"/>
    </location>
</feature>
<feature type="compositionally biased region" description="Basic and acidic residues" evidence="1">
    <location>
        <begin position="405"/>
        <end position="423"/>
    </location>
</feature>
<feature type="domain" description="DUF4283" evidence="2">
    <location>
        <begin position="88"/>
        <end position="168"/>
    </location>
</feature>